<dbReference type="InterPro" id="IPR032806">
    <property type="entry name" value="YbfD_N"/>
</dbReference>
<evidence type="ECO:0000313" key="3">
    <source>
        <dbReference type="Proteomes" id="UP000250163"/>
    </source>
</evidence>
<feature type="domain" description="H repeat-associated protein N-terminal" evidence="1">
    <location>
        <begin position="8"/>
        <end position="94"/>
    </location>
</feature>
<gene>
    <name evidence="2" type="ORF">MORIYA_1374</name>
</gene>
<dbReference type="Proteomes" id="UP000250163">
    <property type="component" value="Chromosome MORIYA"/>
</dbReference>
<sequence length="162" mass="18358">MYIDEFSKHFGSIEDPRQEAKVSHPLFDIMFVTLCAIIAGADGWKEIQEYAEGHLEWFQKHGMLLNGAPVDDTIARIISRIKPDQFRQSFINWMQSINKLSNGELIAIDGKVLRSSYNRDDRKSTIHMVSAYACANKVVIGQLKTDIKSNEITAIPELCVLT</sequence>
<keyword evidence="3" id="KW-1185">Reference proteome</keyword>
<dbReference type="AlphaFoldDB" id="A0A330LN29"/>
<dbReference type="EMBL" id="LS483250">
    <property type="protein sequence ID" value="SQD77852.1"/>
    <property type="molecule type" value="Genomic_DNA"/>
</dbReference>
<evidence type="ECO:0000313" key="2">
    <source>
        <dbReference type="EMBL" id="SQD77852.1"/>
    </source>
</evidence>
<dbReference type="NCBIfam" id="NF033564">
    <property type="entry name" value="transpos_ISAs1"/>
    <property type="match status" value="1"/>
</dbReference>
<protein>
    <recommendedName>
        <fullName evidence="1">H repeat-associated protein N-terminal domain-containing protein</fullName>
    </recommendedName>
</protein>
<organism evidence="2 3">
    <name type="scientific">Moritella yayanosii</name>
    <dbReference type="NCBI Taxonomy" id="69539"/>
    <lineage>
        <taxon>Bacteria</taxon>
        <taxon>Pseudomonadati</taxon>
        <taxon>Pseudomonadota</taxon>
        <taxon>Gammaproteobacteria</taxon>
        <taxon>Alteromonadales</taxon>
        <taxon>Moritellaceae</taxon>
        <taxon>Moritella</taxon>
    </lineage>
</organism>
<accession>A0A330LN29</accession>
<dbReference type="InterPro" id="IPR051698">
    <property type="entry name" value="Transposase_11-like"/>
</dbReference>
<dbReference type="PANTHER" id="PTHR30298">
    <property type="entry name" value="H REPEAT-ASSOCIATED PREDICTED TRANSPOSASE"/>
    <property type="match status" value="1"/>
</dbReference>
<dbReference type="KEGG" id="mya:MORIYA_1374"/>
<name>A0A330LN29_9GAMM</name>
<dbReference type="Pfam" id="PF13808">
    <property type="entry name" value="DDE_Tnp_1_assoc"/>
    <property type="match status" value="1"/>
</dbReference>
<proteinExistence type="predicted"/>
<reference evidence="3" key="1">
    <citation type="submission" date="2018-05" db="EMBL/GenBank/DDBJ databases">
        <authorList>
            <person name="Cea G.-C."/>
            <person name="William W."/>
        </authorList>
    </citation>
    <scope>NUCLEOTIDE SEQUENCE [LARGE SCALE GENOMIC DNA]</scope>
    <source>
        <strain evidence="3">DB21MT 5</strain>
    </source>
</reference>
<evidence type="ECO:0000259" key="1">
    <source>
        <dbReference type="Pfam" id="PF13808"/>
    </source>
</evidence>
<dbReference type="InterPro" id="IPR047647">
    <property type="entry name" value="ISAs1_transpos"/>
</dbReference>
<dbReference type="PANTHER" id="PTHR30298:SF0">
    <property type="entry name" value="PROTEIN YBFL-RELATED"/>
    <property type="match status" value="1"/>
</dbReference>